<sequence length="275" mass="32065">MKKNGKQTVCIVIPVYKAVPSPHESISLTQCIKVLGHFPIKLVHPESLDLTAYEAIAPTLDAVPFPAHFFTGIQAYNRLMLSEEFYSAFSGFEYMLIHQLDAFVFKDELLYWCNQGFDYIGAPWLRDRDFYSFTDEFIFNLKKRIAVLFDLKKEDGITPREITSLNSVGNGGFSLRRISAFLACLRIFNKKIKQYERSTLYQFNEDAFWGIEVNRYWPRLKIPDFRTALRFAVEFYPQRAITNYNQGDLPFGCHAWDIHGTGYWQSIFARYGYVI</sequence>
<gene>
    <name evidence="2" type="ORF">BLX24_01375</name>
</gene>
<feature type="domain" description="DUF5672" evidence="1">
    <location>
        <begin position="61"/>
        <end position="254"/>
    </location>
</feature>
<organism evidence="2 3">
    <name type="scientific">Arsenicibacter rosenii</name>
    <dbReference type="NCBI Taxonomy" id="1750698"/>
    <lineage>
        <taxon>Bacteria</taxon>
        <taxon>Pseudomonadati</taxon>
        <taxon>Bacteroidota</taxon>
        <taxon>Cytophagia</taxon>
        <taxon>Cytophagales</taxon>
        <taxon>Spirosomataceae</taxon>
        <taxon>Arsenicibacter</taxon>
    </lineage>
</organism>
<dbReference type="Proteomes" id="UP000181790">
    <property type="component" value="Unassembled WGS sequence"/>
</dbReference>
<evidence type="ECO:0000259" key="1">
    <source>
        <dbReference type="Pfam" id="PF18922"/>
    </source>
</evidence>
<dbReference type="AlphaFoldDB" id="A0A1S2VPS7"/>
<comment type="caution">
    <text evidence="2">The sequence shown here is derived from an EMBL/GenBank/DDBJ whole genome shotgun (WGS) entry which is preliminary data.</text>
</comment>
<evidence type="ECO:0000313" key="2">
    <source>
        <dbReference type="EMBL" id="OIN60777.1"/>
    </source>
</evidence>
<dbReference type="RefSeq" id="WP_071501281.1">
    <property type="nucleotide sequence ID" value="NZ_MORL01000001.1"/>
</dbReference>
<dbReference type="OrthoDB" id="7391526at2"/>
<dbReference type="Pfam" id="PF18922">
    <property type="entry name" value="DUF5672"/>
    <property type="match status" value="1"/>
</dbReference>
<evidence type="ECO:0000313" key="3">
    <source>
        <dbReference type="Proteomes" id="UP000181790"/>
    </source>
</evidence>
<dbReference type="InterPro" id="IPR043729">
    <property type="entry name" value="DUF5672"/>
</dbReference>
<protein>
    <recommendedName>
        <fullName evidence="1">DUF5672 domain-containing protein</fullName>
    </recommendedName>
</protein>
<reference evidence="2 3" key="1">
    <citation type="submission" date="2016-10" db="EMBL/GenBank/DDBJ databases">
        <title>Arsenicibacter rosenii gen. nov., sp. nov., an efficient arsenic-methylating bacterium isolated from an arsenic-contaminated paddy soil.</title>
        <authorList>
            <person name="Huang K."/>
        </authorList>
    </citation>
    <scope>NUCLEOTIDE SEQUENCE [LARGE SCALE GENOMIC DNA]</scope>
    <source>
        <strain evidence="2 3">SM-1</strain>
    </source>
</reference>
<proteinExistence type="predicted"/>
<name>A0A1S2VPS7_9BACT</name>
<keyword evidence="3" id="KW-1185">Reference proteome</keyword>
<dbReference type="EMBL" id="MORL01000001">
    <property type="protein sequence ID" value="OIN60777.1"/>
    <property type="molecule type" value="Genomic_DNA"/>
</dbReference>
<accession>A0A1S2VPS7</accession>